<organism evidence="1 2">
    <name type="scientific">Dentiscutata heterogama</name>
    <dbReference type="NCBI Taxonomy" id="1316150"/>
    <lineage>
        <taxon>Eukaryota</taxon>
        <taxon>Fungi</taxon>
        <taxon>Fungi incertae sedis</taxon>
        <taxon>Mucoromycota</taxon>
        <taxon>Glomeromycotina</taxon>
        <taxon>Glomeromycetes</taxon>
        <taxon>Diversisporales</taxon>
        <taxon>Gigasporaceae</taxon>
        <taxon>Dentiscutata</taxon>
    </lineage>
</organism>
<gene>
    <name evidence="1" type="ORF">DHETER_LOCUS7770</name>
</gene>
<comment type="caution">
    <text evidence="1">The sequence shown here is derived from an EMBL/GenBank/DDBJ whole genome shotgun (WGS) entry which is preliminary data.</text>
</comment>
<feature type="non-terminal residue" evidence="1">
    <location>
        <position position="69"/>
    </location>
</feature>
<accession>A0ACA9MZ86</accession>
<dbReference type="EMBL" id="CAJVPU010011411">
    <property type="protein sequence ID" value="CAG8614513.1"/>
    <property type="molecule type" value="Genomic_DNA"/>
</dbReference>
<keyword evidence="2" id="KW-1185">Reference proteome</keyword>
<name>A0ACA9MZ86_9GLOM</name>
<sequence length="69" mass="8238">MEDILKRINYYNVQLDKELSKYPQMRKLEQYTNVPKTYLVVGVIAFLFSMIFFNILGELLSDIIGWLYP</sequence>
<reference evidence="1" key="1">
    <citation type="submission" date="2021-06" db="EMBL/GenBank/DDBJ databases">
        <authorList>
            <person name="Kallberg Y."/>
            <person name="Tangrot J."/>
            <person name="Rosling A."/>
        </authorList>
    </citation>
    <scope>NUCLEOTIDE SEQUENCE</scope>
    <source>
        <strain evidence="1">IL203A</strain>
    </source>
</reference>
<evidence type="ECO:0000313" key="1">
    <source>
        <dbReference type="EMBL" id="CAG8614513.1"/>
    </source>
</evidence>
<protein>
    <submittedName>
        <fullName evidence="1">7216_t:CDS:1</fullName>
    </submittedName>
</protein>
<dbReference type="Proteomes" id="UP000789702">
    <property type="component" value="Unassembled WGS sequence"/>
</dbReference>
<proteinExistence type="predicted"/>
<evidence type="ECO:0000313" key="2">
    <source>
        <dbReference type="Proteomes" id="UP000789702"/>
    </source>
</evidence>